<dbReference type="EMBL" id="ML995520">
    <property type="protein sequence ID" value="KAF2136455.1"/>
    <property type="molecule type" value="Genomic_DNA"/>
</dbReference>
<dbReference type="PROSITE" id="PS50103">
    <property type="entry name" value="ZF_C3H1"/>
    <property type="match status" value="1"/>
</dbReference>
<dbReference type="SUPFAM" id="SSF161219">
    <property type="entry name" value="CHY zinc finger-like"/>
    <property type="match status" value="1"/>
</dbReference>
<keyword evidence="2 4" id="KW-0863">Zinc-finger</keyword>
<dbReference type="GeneID" id="54292771"/>
<evidence type="ECO:0000256" key="6">
    <source>
        <dbReference type="SAM" id="MobiDB-lite"/>
    </source>
</evidence>
<evidence type="ECO:0000256" key="4">
    <source>
        <dbReference type="PROSITE-ProRule" id="PRU00601"/>
    </source>
</evidence>
<keyword evidence="10" id="KW-1185">Reference proteome</keyword>
<dbReference type="PROSITE" id="PS51266">
    <property type="entry name" value="ZF_CHY"/>
    <property type="match status" value="1"/>
</dbReference>
<keyword evidence="3 5" id="KW-0862">Zinc</keyword>
<feature type="region of interest" description="Disordered" evidence="6">
    <location>
        <begin position="44"/>
        <end position="108"/>
    </location>
</feature>
<dbReference type="GO" id="GO:0008270">
    <property type="term" value="F:zinc ion binding"/>
    <property type="evidence" value="ECO:0007669"/>
    <property type="project" value="UniProtKB-KW"/>
</dbReference>
<keyword evidence="1 5" id="KW-0479">Metal-binding</keyword>
<dbReference type="RefSeq" id="XP_033392173.1">
    <property type="nucleotide sequence ID" value="XM_033535277.1"/>
</dbReference>
<accession>A0A6A6AZR8</accession>
<feature type="compositionally biased region" description="Low complexity" evidence="6">
    <location>
        <begin position="389"/>
        <end position="401"/>
    </location>
</feature>
<dbReference type="InterPro" id="IPR037274">
    <property type="entry name" value="Znf_CHY_sf"/>
</dbReference>
<dbReference type="SMART" id="SM00356">
    <property type="entry name" value="ZnF_C3H1"/>
    <property type="match status" value="1"/>
</dbReference>
<evidence type="ECO:0008006" key="11">
    <source>
        <dbReference type="Google" id="ProtNLM"/>
    </source>
</evidence>
<evidence type="ECO:0000256" key="5">
    <source>
        <dbReference type="PROSITE-ProRule" id="PRU00723"/>
    </source>
</evidence>
<evidence type="ECO:0000313" key="10">
    <source>
        <dbReference type="Proteomes" id="UP000799438"/>
    </source>
</evidence>
<evidence type="ECO:0000256" key="3">
    <source>
        <dbReference type="ARBA" id="ARBA00022833"/>
    </source>
</evidence>
<evidence type="ECO:0000313" key="9">
    <source>
        <dbReference type="EMBL" id="KAF2136455.1"/>
    </source>
</evidence>
<dbReference type="OrthoDB" id="10253329at2759"/>
<feature type="domain" description="C3H1-type" evidence="7">
    <location>
        <begin position="28"/>
        <end position="55"/>
    </location>
</feature>
<dbReference type="AlphaFoldDB" id="A0A6A6AZR8"/>
<dbReference type="InterPro" id="IPR008913">
    <property type="entry name" value="Znf_CHY"/>
</dbReference>
<dbReference type="SUPFAM" id="SSF48695">
    <property type="entry name" value="Multiheme cytochromes"/>
    <property type="match status" value="1"/>
</dbReference>
<sequence>MTAELPSTFRPAPGPDGPSELASLQPHRSMPACRFFASKSGCRAGNACQFSHDPSRSKQKGPKPPQGTPADDRSSNSNPPLQMRHQPAAPVDPSKVVQRPTPRAQVEDPREFQIAQLRRRFSPNETQEADCTVLTFDMKPSDPDFPFDIDALGCILRVPLNYPSGARPSLSVTNKVMDRGYQINVEKGFEALASNPKQTLLGMLKELDRQLETILTAEKAETIKISIVPNAPKPSPPSVVTQKPAALPTPSVVKPAAPVYSAEQKALAKAKREQEARQFEARLGRLPQFAKLSDDAFVVPVEPRRRGDLPVALQAIKTIKLLVPPIYPLEPCRTELMGIDRQAARPLEEAFEARVRENPAMSLMNHVNYLSQNMHSMAVQPPQPPVTVPAPVAQQEAPTAENTTELDLEVLKIDQPGSQPLRDANIADEDRSHIITIPRPPEWTVQQGTDDDEDSSDSYSDDSDAKSGGEDDAAGTQMAPTSGPERGIMMSFPHLELYGIELMELVSLNLTVKCTRCKDQMDVTNIKNSANTSHTGVRSESCKKCAYPMEIGYRMDLMHGNSIRAGYLDLDGCTPVDMLPSNFVPTCSECSTQYGAPGVVSVRGESSMAMCRECHHKMTFRIPEVKFLLVSASAGRWCKLLAVRASRALPRKKAKEKLGIVAGQELPKRGRCAHYAKSHRWFRFSCCSKVYPCDRCHDQEAEHPNEHANRMICGFCSREQNYRPEDCAICHATLVGKKGSGFWEGGKGTRDKTKMSRKDPRKYKRRPGTAPRA</sequence>
<gene>
    <name evidence="9" type="ORF">K452DRAFT_129743</name>
</gene>
<dbReference type="Proteomes" id="UP000799438">
    <property type="component" value="Unassembled WGS sequence"/>
</dbReference>
<dbReference type="InterPro" id="IPR036280">
    <property type="entry name" value="Multihaem_cyt_sf"/>
</dbReference>
<organism evidence="9 10">
    <name type="scientific">Aplosporella prunicola CBS 121167</name>
    <dbReference type="NCBI Taxonomy" id="1176127"/>
    <lineage>
        <taxon>Eukaryota</taxon>
        <taxon>Fungi</taxon>
        <taxon>Dikarya</taxon>
        <taxon>Ascomycota</taxon>
        <taxon>Pezizomycotina</taxon>
        <taxon>Dothideomycetes</taxon>
        <taxon>Dothideomycetes incertae sedis</taxon>
        <taxon>Botryosphaeriales</taxon>
        <taxon>Aplosporellaceae</taxon>
        <taxon>Aplosporella</taxon>
    </lineage>
</organism>
<evidence type="ECO:0000259" key="7">
    <source>
        <dbReference type="PROSITE" id="PS50103"/>
    </source>
</evidence>
<feature type="compositionally biased region" description="Acidic residues" evidence="6">
    <location>
        <begin position="449"/>
        <end position="462"/>
    </location>
</feature>
<feature type="region of interest" description="Disordered" evidence="6">
    <location>
        <begin position="741"/>
        <end position="773"/>
    </location>
</feature>
<feature type="domain" description="CHY-type" evidence="8">
    <location>
        <begin position="665"/>
        <end position="732"/>
    </location>
</feature>
<protein>
    <recommendedName>
        <fullName evidence="11">CHY-type domain-containing protein</fullName>
    </recommendedName>
</protein>
<dbReference type="InterPro" id="IPR000571">
    <property type="entry name" value="Znf_CCCH"/>
</dbReference>
<evidence type="ECO:0000256" key="2">
    <source>
        <dbReference type="ARBA" id="ARBA00022771"/>
    </source>
</evidence>
<name>A0A6A6AZR8_9PEZI</name>
<reference evidence="9" key="1">
    <citation type="journal article" date="2020" name="Stud. Mycol.">
        <title>101 Dothideomycetes genomes: a test case for predicting lifestyles and emergence of pathogens.</title>
        <authorList>
            <person name="Haridas S."/>
            <person name="Albert R."/>
            <person name="Binder M."/>
            <person name="Bloem J."/>
            <person name="Labutti K."/>
            <person name="Salamov A."/>
            <person name="Andreopoulos B."/>
            <person name="Baker S."/>
            <person name="Barry K."/>
            <person name="Bills G."/>
            <person name="Bluhm B."/>
            <person name="Cannon C."/>
            <person name="Castanera R."/>
            <person name="Culley D."/>
            <person name="Daum C."/>
            <person name="Ezra D."/>
            <person name="Gonzalez J."/>
            <person name="Henrissat B."/>
            <person name="Kuo A."/>
            <person name="Liang C."/>
            <person name="Lipzen A."/>
            <person name="Lutzoni F."/>
            <person name="Magnuson J."/>
            <person name="Mondo S."/>
            <person name="Nolan M."/>
            <person name="Ohm R."/>
            <person name="Pangilinan J."/>
            <person name="Park H.-J."/>
            <person name="Ramirez L."/>
            <person name="Alfaro M."/>
            <person name="Sun H."/>
            <person name="Tritt A."/>
            <person name="Yoshinaga Y."/>
            <person name="Zwiers L.-H."/>
            <person name="Turgeon B."/>
            <person name="Goodwin S."/>
            <person name="Spatafora J."/>
            <person name="Crous P."/>
            <person name="Grigoriev I."/>
        </authorList>
    </citation>
    <scope>NUCLEOTIDE SEQUENCE</scope>
    <source>
        <strain evidence="9">CBS 121167</strain>
    </source>
</reference>
<feature type="region of interest" description="Disordered" evidence="6">
    <location>
        <begin position="380"/>
        <end position="487"/>
    </location>
</feature>
<evidence type="ECO:0000259" key="8">
    <source>
        <dbReference type="PROSITE" id="PS51266"/>
    </source>
</evidence>
<dbReference type="Pfam" id="PF05495">
    <property type="entry name" value="zf-CHY"/>
    <property type="match status" value="1"/>
</dbReference>
<feature type="region of interest" description="Disordered" evidence="6">
    <location>
        <begin position="1"/>
        <end position="26"/>
    </location>
</feature>
<feature type="compositionally biased region" description="Basic and acidic residues" evidence="6">
    <location>
        <begin position="747"/>
        <end position="758"/>
    </location>
</feature>
<feature type="zinc finger region" description="C3H1-type" evidence="5">
    <location>
        <begin position="28"/>
        <end position="55"/>
    </location>
</feature>
<proteinExistence type="predicted"/>
<evidence type="ECO:0000256" key="1">
    <source>
        <dbReference type="ARBA" id="ARBA00022723"/>
    </source>
</evidence>